<evidence type="ECO:0000313" key="7">
    <source>
        <dbReference type="EMBL" id="GFG32563.1"/>
    </source>
</evidence>
<dbReference type="CDD" id="cd14722">
    <property type="entry name" value="bZIP_ATF3"/>
    <property type="match status" value="1"/>
</dbReference>
<evidence type="ECO:0000259" key="6">
    <source>
        <dbReference type="PROSITE" id="PS50217"/>
    </source>
</evidence>
<feature type="coiled-coil region" evidence="4">
    <location>
        <begin position="209"/>
        <end position="243"/>
    </location>
</feature>
<gene>
    <name evidence="7" type="ORF">Cfor_12344</name>
</gene>
<reference evidence="8" key="1">
    <citation type="submission" date="2020-01" db="EMBL/GenBank/DDBJ databases">
        <title>Draft genome sequence of the Termite Coptotermes fromosanus.</title>
        <authorList>
            <person name="Itakura S."/>
            <person name="Yosikawa Y."/>
            <person name="Umezawa K."/>
        </authorList>
    </citation>
    <scope>NUCLEOTIDE SEQUENCE [LARGE SCALE GENOMIC DNA]</scope>
</reference>
<dbReference type="AlphaFoldDB" id="A0A6L2PJ39"/>
<keyword evidence="1" id="KW-0805">Transcription regulation</keyword>
<keyword evidence="3" id="KW-0804">Transcription</keyword>
<keyword evidence="2" id="KW-0238">DNA-binding</keyword>
<dbReference type="PANTHER" id="PTHR23351:SF24">
    <property type="entry name" value="ACTIVATING TRANSCRIPTION FACTOR 3-RELATED"/>
    <property type="match status" value="1"/>
</dbReference>
<feature type="domain" description="BZIP" evidence="6">
    <location>
        <begin position="184"/>
        <end position="247"/>
    </location>
</feature>
<keyword evidence="8" id="KW-1185">Reference proteome</keyword>
<evidence type="ECO:0000256" key="3">
    <source>
        <dbReference type="ARBA" id="ARBA00023163"/>
    </source>
</evidence>
<dbReference type="InterPro" id="IPR000837">
    <property type="entry name" value="AP-1"/>
</dbReference>
<dbReference type="Gene3D" id="1.20.5.170">
    <property type="match status" value="1"/>
</dbReference>
<dbReference type="InterPro" id="IPR004827">
    <property type="entry name" value="bZIP"/>
</dbReference>
<dbReference type="PRINTS" id="PR00042">
    <property type="entry name" value="LEUZIPPRFOS"/>
</dbReference>
<organism evidence="7 8">
    <name type="scientific">Coptotermes formosanus</name>
    <name type="common">Formosan subterranean termite</name>
    <dbReference type="NCBI Taxonomy" id="36987"/>
    <lineage>
        <taxon>Eukaryota</taxon>
        <taxon>Metazoa</taxon>
        <taxon>Ecdysozoa</taxon>
        <taxon>Arthropoda</taxon>
        <taxon>Hexapoda</taxon>
        <taxon>Insecta</taxon>
        <taxon>Pterygota</taxon>
        <taxon>Neoptera</taxon>
        <taxon>Polyneoptera</taxon>
        <taxon>Dictyoptera</taxon>
        <taxon>Blattodea</taxon>
        <taxon>Blattoidea</taxon>
        <taxon>Termitoidae</taxon>
        <taxon>Rhinotermitidae</taxon>
        <taxon>Coptotermes</taxon>
    </lineage>
</organism>
<evidence type="ECO:0000256" key="5">
    <source>
        <dbReference type="SAM" id="MobiDB-lite"/>
    </source>
</evidence>
<dbReference type="PROSITE" id="PS00036">
    <property type="entry name" value="BZIP_BASIC"/>
    <property type="match status" value="1"/>
</dbReference>
<dbReference type="Pfam" id="PF00170">
    <property type="entry name" value="bZIP_1"/>
    <property type="match status" value="1"/>
</dbReference>
<feature type="compositionally biased region" description="Low complexity" evidence="5">
    <location>
        <begin position="87"/>
        <end position="107"/>
    </location>
</feature>
<dbReference type="GO" id="GO:0000978">
    <property type="term" value="F:RNA polymerase II cis-regulatory region sequence-specific DNA binding"/>
    <property type="evidence" value="ECO:0007669"/>
    <property type="project" value="TreeGrafter"/>
</dbReference>
<feature type="non-terminal residue" evidence="7">
    <location>
        <position position="1"/>
    </location>
</feature>
<evidence type="ECO:0000256" key="1">
    <source>
        <dbReference type="ARBA" id="ARBA00023015"/>
    </source>
</evidence>
<name>A0A6L2PJ39_COPFO</name>
<proteinExistence type="predicted"/>
<feature type="region of interest" description="Disordered" evidence="5">
    <location>
        <begin position="87"/>
        <end position="115"/>
    </location>
</feature>
<evidence type="ECO:0000256" key="4">
    <source>
        <dbReference type="SAM" id="Coils"/>
    </source>
</evidence>
<dbReference type="SUPFAM" id="SSF57959">
    <property type="entry name" value="Leucine zipper domain"/>
    <property type="match status" value="1"/>
</dbReference>
<keyword evidence="4" id="KW-0175">Coiled coil</keyword>
<protein>
    <recommendedName>
        <fullName evidence="6">BZIP domain-containing protein</fullName>
    </recommendedName>
</protein>
<dbReference type="InParanoid" id="A0A6L2PJ39"/>
<dbReference type="InterPro" id="IPR046347">
    <property type="entry name" value="bZIP_sf"/>
</dbReference>
<evidence type="ECO:0000313" key="8">
    <source>
        <dbReference type="Proteomes" id="UP000502823"/>
    </source>
</evidence>
<comment type="caution">
    <text evidence="7">The sequence shown here is derived from an EMBL/GenBank/DDBJ whole genome shotgun (WGS) entry which is preliminary data.</text>
</comment>
<dbReference type="SMART" id="SM00338">
    <property type="entry name" value="BRLZ"/>
    <property type="match status" value="1"/>
</dbReference>
<dbReference type="GO" id="GO:0000981">
    <property type="term" value="F:DNA-binding transcription factor activity, RNA polymerase II-specific"/>
    <property type="evidence" value="ECO:0007669"/>
    <property type="project" value="TreeGrafter"/>
</dbReference>
<dbReference type="Proteomes" id="UP000502823">
    <property type="component" value="Unassembled WGS sequence"/>
</dbReference>
<dbReference type="EMBL" id="BLKM01008141">
    <property type="protein sequence ID" value="GFG32563.1"/>
    <property type="molecule type" value="Genomic_DNA"/>
</dbReference>
<accession>A0A6L2PJ39</accession>
<dbReference type="OrthoDB" id="2596881at2759"/>
<dbReference type="PROSITE" id="PS50217">
    <property type="entry name" value="BZIP"/>
    <property type="match status" value="1"/>
</dbReference>
<evidence type="ECO:0000256" key="2">
    <source>
        <dbReference type="ARBA" id="ARBA00023125"/>
    </source>
</evidence>
<dbReference type="GO" id="GO:0005634">
    <property type="term" value="C:nucleus"/>
    <property type="evidence" value="ECO:0007669"/>
    <property type="project" value="TreeGrafter"/>
</dbReference>
<sequence>TKLLDNRTVYLSAIVQCDKGSTKDNLKMYNLNVNVATSAASSSGSNLLGVESSCTTPKTPEILNSLIAMTNPFDGYTVRNVPRIASCPPGGSDTSSSSAGSPLGSPSCTSPPSVQHTCSQLIKEGLKLTIQTKRRNTGRHLESPDCPRSSKMSRREEFSFVALITVLTKAHTVYFSLQLTAEDEERRRRRRERNKIAATKCRLKKRERTVNLVQESEVLENQNQDLKSQIQELETQRRRLMDMLSLHKPTCMKNLSYSTDTAATTYCGDPATSIGAAFCTDTTSNTSAGGYHHYNGVYTDNGCMA</sequence>
<dbReference type="PANTHER" id="PTHR23351">
    <property type="entry name" value="FOS TRANSCRIPTION FACTOR-RELATED"/>
    <property type="match status" value="1"/>
</dbReference>